<feature type="region of interest" description="Disordered" evidence="1">
    <location>
        <begin position="1"/>
        <end position="47"/>
    </location>
</feature>
<feature type="compositionally biased region" description="Polar residues" evidence="1">
    <location>
        <begin position="1"/>
        <end position="15"/>
    </location>
</feature>
<comment type="caution">
    <text evidence="2">The sequence shown here is derived from an EMBL/GenBank/DDBJ whole genome shotgun (WGS) entry which is preliminary data.</text>
</comment>
<proteinExistence type="predicted"/>
<reference evidence="2" key="1">
    <citation type="submission" date="2022-01" db="EMBL/GenBank/DDBJ databases">
        <title>Draft Genome Sequences of Seven Type Strains of the Genus Streptomyces.</title>
        <authorList>
            <person name="Aziz S."/>
            <person name="Coretto E."/>
            <person name="Chronakova A."/>
            <person name="Sproer C."/>
            <person name="Huber K."/>
            <person name="Nouioui I."/>
            <person name="Gross H."/>
        </authorList>
    </citation>
    <scope>NUCLEOTIDE SEQUENCE</scope>
    <source>
        <strain evidence="2">DSM 103493</strain>
    </source>
</reference>
<sequence length="276" mass="31055">MAGLTVSSTPATGQEATARPAAAPEGCDETGSDWDEADIAPGDTRWNPKTKNTWTQMRQKHVLREDTGLRATTYKKGTYVYLYDMKSNQVCRSLVNPLPDGWRFPLLTGYLDNRNTSIQACIKEPGRASKCGEWNREDAGGHRQWDFDGLERLDRNIDPNATVSYDDHEDSEGGRIRPHKYGVSYNHGTRADLMLNGSYGMTYAAFTSRSKNVKVRLDSDKYGKGEWRKPGEQVGEHTWVGYTGILYNDHDRLRIVVKGVHEKPKYGKWFNGTGVG</sequence>
<evidence type="ECO:0000313" key="3">
    <source>
        <dbReference type="Proteomes" id="UP001139384"/>
    </source>
</evidence>
<protein>
    <submittedName>
        <fullName evidence="2">Uncharacterized protein</fullName>
    </submittedName>
</protein>
<dbReference type="Proteomes" id="UP001139384">
    <property type="component" value="Unassembled WGS sequence"/>
</dbReference>
<dbReference type="RefSeq" id="WP_234760391.1">
    <property type="nucleotide sequence ID" value="NZ_JAKEIP010000002.1"/>
</dbReference>
<accession>A0A9X1TJ11</accession>
<organism evidence="2 3">
    <name type="scientific">Streptomyces muensis</name>
    <dbReference type="NCBI Taxonomy" id="1077944"/>
    <lineage>
        <taxon>Bacteria</taxon>
        <taxon>Bacillati</taxon>
        <taxon>Actinomycetota</taxon>
        <taxon>Actinomycetes</taxon>
        <taxon>Kitasatosporales</taxon>
        <taxon>Streptomycetaceae</taxon>
        <taxon>Streptomyces</taxon>
    </lineage>
</organism>
<feature type="compositionally biased region" description="Acidic residues" evidence="1">
    <location>
        <begin position="26"/>
        <end position="38"/>
    </location>
</feature>
<name>A0A9X1TJ11_STRM4</name>
<dbReference type="AlphaFoldDB" id="A0A9X1TJ11"/>
<dbReference type="EMBL" id="JAKEIP010000002">
    <property type="protein sequence ID" value="MCF1592104.1"/>
    <property type="molecule type" value="Genomic_DNA"/>
</dbReference>
<evidence type="ECO:0000256" key="1">
    <source>
        <dbReference type="SAM" id="MobiDB-lite"/>
    </source>
</evidence>
<gene>
    <name evidence="2" type="ORF">L0P92_00750</name>
</gene>
<keyword evidence="3" id="KW-1185">Reference proteome</keyword>
<evidence type="ECO:0000313" key="2">
    <source>
        <dbReference type="EMBL" id="MCF1592104.1"/>
    </source>
</evidence>